<name>A0ABX6VWP7_STRMQ</name>
<protein>
    <submittedName>
        <fullName evidence="2">Uncharacterized protein</fullName>
    </submittedName>
</protein>
<evidence type="ECO:0000313" key="3">
    <source>
        <dbReference type="Proteomes" id="UP000663421"/>
    </source>
</evidence>
<organism evidence="2 3">
    <name type="scientific">Streptomyces malaysiensis</name>
    <dbReference type="NCBI Taxonomy" id="92644"/>
    <lineage>
        <taxon>Bacteria</taxon>
        <taxon>Bacillati</taxon>
        <taxon>Actinomycetota</taxon>
        <taxon>Actinomycetes</taxon>
        <taxon>Kitasatosporales</taxon>
        <taxon>Streptomycetaceae</taxon>
        <taxon>Streptomyces</taxon>
        <taxon>Streptomyces violaceusniger group</taxon>
    </lineage>
</organism>
<gene>
    <name evidence="2" type="ORF">I1A49_01835</name>
</gene>
<sequence>MKSSRGQDGPAGRRDDAGLRATSSSARGRSGDVPGRRDAAGHPGVVVGHLTVGIFRTVDDLSYRLRRGRRESDEGSLCPNASRAPCRRNVFAELSATVFPTFTPPSLHRQVR</sequence>
<accession>A0ABX6VWP7</accession>
<reference evidence="2 3" key="1">
    <citation type="submission" date="2020-11" db="EMBL/GenBank/DDBJ databases">
        <title>Complete genome sequence unveiled secondary metabolic potentials in Streptomyces solisilvae HNM0141.</title>
        <authorList>
            <person name="Huang X."/>
        </authorList>
    </citation>
    <scope>NUCLEOTIDE SEQUENCE [LARGE SCALE GENOMIC DNA]</scope>
    <source>
        <strain evidence="2 3">HNM0141</strain>
    </source>
</reference>
<evidence type="ECO:0000313" key="2">
    <source>
        <dbReference type="EMBL" id="QPI53835.1"/>
    </source>
</evidence>
<dbReference type="EMBL" id="CP065050">
    <property type="protein sequence ID" value="QPI53835.1"/>
    <property type="molecule type" value="Genomic_DNA"/>
</dbReference>
<keyword evidence="3" id="KW-1185">Reference proteome</keyword>
<proteinExistence type="predicted"/>
<dbReference type="Proteomes" id="UP000663421">
    <property type="component" value="Chromosome"/>
</dbReference>
<feature type="region of interest" description="Disordered" evidence="1">
    <location>
        <begin position="1"/>
        <end position="44"/>
    </location>
</feature>
<evidence type="ECO:0000256" key="1">
    <source>
        <dbReference type="SAM" id="MobiDB-lite"/>
    </source>
</evidence>
<feature type="compositionally biased region" description="Low complexity" evidence="1">
    <location>
        <begin position="19"/>
        <end position="28"/>
    </location>
</feature>